<dbReference type="Proteomes" id="UP000229952">
    <property type="component" value="Unassembled WGS sequence"/>
</dbReference>
<protein>
    <recommendedName>
        <fullName evidence="3">Nucleoside 2-deoxyribosyltransferase</fullName>
    </recommendedName>
</protein>
<accession>A0A2G9YZ33</accession>
<sequence length="133" mass="15443">MRKKIFLCGPMRGVPRNVSLGWRKLATKYLSKKFDVIHAMRGREKKETFTDSRAAVIRDLNDIKIADIILVNDTINNCSMIGTSMEVFFAYQLTKPIIIFGNTHDKDYWLNYHSHLRVSNLKEACKVLNEMFS</sequence>
<dbReference type="EMBL" id="PCRQ01000014">
    <property type="protein sequence ID" value="PIP24506.1"/>
    <property type="molecule type" value="Genomic_DNA"/>
</dbReference>
<organism evidence="1 2">
    <name type="scientific">Candidatus Nealsonbacteria bacterium CG23_combo_of_CG06-09_8_20_14_all_37_18</name>
    <dbReference type="NCBI Taxonomy" id="1974720"/>
    <lineage>
        <taxon>Bacteria</taxon>
        <taxon>Candidatus Nealsoniibacteriota</taxon>
    </lineage>
</organism>
<reference evidence="1 2" key="1">
    <citation type="submission" date="2017-09" db="EMBL/GenBank/DDBJ databases">
        <title>Depth-based differentiation of microbial function through sediment-hosted aquifers and enrichment of novel symbionts in the deep terrestrial subsurface.</title>
        <authorList>
            <person name="Probst A.J."/>
            <person name="Ladd B."/>
            <person name="Jarett J.K."/>
            <person name="Geller-Mcgrath D.E."/>
            <person name="Sieber C.M."/>
            <person name="Emerson J.B."/>
            <person name="Anantharaman K."/>
            <person name="Thomas B.C."/>
            <person name="Malmstrom R."/>
            <person name="Stieglmeier M."/>
            <person name="Klingl A."/>
            <person name="Woyke T."/>
            <person name="Ryan C.M."/>
            <person name="Banfield J.F."/>
        </authorList>
    </citation>
    <scope>NUCLEOTIDE SEQUENCE [LARGE SCALE GENOMIC DNA]</scope>
    <source>
        <strain evidence="1">CG23_combo_of_CG06-09_8_20_14_all_37_18</strain>
    </source>
</reference>
<dbReference type="SUPFAM" id="SSF52309">
    <property type="entry name" value="N-(deoxy)ribosyltransferase-like"/>
    <property type="match status" value="1"/>
</dbReference>
<dbReference type="AlphaFoldDB" id="A0A2G9YZ33"/>
<evidence type="ECO:0008006" key="3">
    <source>
        <dbReference type="Google" id="ProtNLM"/>
    </source>
</evidence>
<gene>
    <name evidence="1" type="ORF">COX35_00340</name>
</gene>
<evidence type="ECO:0000313" key="2">
    <source>
        <dbReference type="Proteomes" id="UP000229952"/>
    </source>
</evidence>
<name>A0A2G9YZ33_9BACT</name>
<evidence type="ECO:0000313" key="1">
    <source>
        <dbReference type="EMBL" id="PIP24506.1"/>
    </source>
</evidence>
<dbReference type="Gene3D" id="3.40.50.450">
    <property type="match status" value="1"/>
</dbReference>
<comment type="caution">
    <text evidence="1">The sequence shown here is derived from an EMBL/GenBank/DDBJ whole genome shotgun (WGS) entry which is preliminary data.</text>
</comment>
<proteinExistence type="predicted"/>